<dbReference type="GO" id="GO:0015123">
    <property type="term" value="F:acetate transmembrane transporter activity"/>
    <property type="evidence" value="ECO:0007669"/>
    <property type="project" value="TreeGrafter"/>
</dbReference>
<reference evidence="8 10" key="2">
    <citation type="submission" date="2018-07" db="EMBL/GenBank/DDBJ databases">
        <title>Draft Genome Assemblies for Five Robust Yarrowia lipolytica Strains Exhibiting High Lipid Production and Pentose Sugar Utilization and Sugar Alcohol Secretion from Undetoxified Lignocellulosic Biomass Hydrolysates.</title>
        <authorList>
            <consortium name="DOE Joint Genome Institute"/>
            <person name="Walker C."/>
            <person name="Ryu S."/>
            <person name="Na H."/>
            <person name="Zane M."/>
            <person name="LaButti K."/>
            <person name="Lipzen A."/>
            <person name="Haridas S."/>
            <person name="Barry K."/>
            <person name="Grigoriev I.V."/>
            <person name="Quarterman J."/>
            <person name="Slininger P."/>
            <person name="Dien B."/>
            <person name="Trinh C.T."/>
        </authorList>
    </citation>
    <scope>NUCLEOTIDE SEQUENCE [LARGE SCALE GENOMIC DNA]</scope>
    <source>
        <strain evidence="8 10">YB392</strain>
    </source>
</reference>
<dbReference type="Pfam" id="PF01184">
    <property type="entry name" value="Gpr1_Fun34_YaaH"/>
    <property type="match status" value="1"/>
</dbReference>
<dbReference type="OrthoDB" id="3648309at2759"/>
<sequence>MSHTVDLEHGYSLNHQVSHRSKTQAIDEEAVASSNASNIQGLTGDECSDIKLAKVETSGTNGEYIHIAGVKYHKDDFMSAFGGTLNPGSAPIPSRRFANAAPIGLFSFSITCFILGMCLVNARGVHAPNVMVGCAIFGGGLVEFVAGIWEIVAENTFAATVFLCFSCFWWSWSLLHLPIGIEKYYETADEFSQAVGLFLMGWFIFAILMTLCTVKATVAFFLLFCSLDLAIIFLASGHFLNNPKLVQAGGGFCISTGLLGCYNGFGGVATPQSTFTWIIPRAIMMPGAHKKDY</sequence>
<organism evidence="7 9">
    <name type="scientific">Yarrowia lipolytica</name>
    <name type="common">Candida lipolytica</name>
    <dbReference type="NCBI Taxonomy" id="4952"/>
    <lineage>
        <taxon>Eukaryota</taxon>
        <taxon>Fungi</taxon>
        <taxon>Dikarya</taxon>
        <taxon>Ascomycota</taxon>
        <taxon>Saccharomycotina</taxon>
        <taxon>Dipodascomycetes</taxon>
        <taxon>Dipodascales</taxon>
        <taxon>Dipodascales incertae sedis</taxon>
        <taxon>Yarrowia</taxon>
    </lineage>
</organism>
<evidence type="ECO:0000313" key="9">
    <source>
        <dbReference type="Proteomes" id="UP000182444"/>
    </source>
</evidence>
<dbReference type="Proteomes" id="UP000182444">
    <property type="component" value="Chromosome 1F"/>
</dbReference>
<evidence type="ECO:0000256" key="4">
    <source>
        <dbReference type="ARBA" id="ARBA00022989"/>
    </source>
</evidence>
<dbReference type="Proteomes" id="UP000256601">
    <property type="component" value="Unassembled WGS sequence"/>
</dbReference>
<dbReference type="PANTHER" id="PTHR31123:SF1">
    <property type="entry name" value="ACCUMULATION OF DYADS PROTEIN 2-RELATED"/>
    <property type="match status" value="1"/>
</dbReference>
<dbReference type="NCBIfam" id="NF038013">
    <property type="entry name" value="AceTr_1"/>
    <property type="match status" value="1"/>
</dbReference>
<feature type="transmembrane region" description="Helical" evidence="6">
    <location>
        <begin position="103"/>
        <end position="124"/>
    </location>
</feature>
<evidence type="ECO:0000313" key="7">
    <source>
        <dbReference type="EMBL" id="AOW07264.1"/>
    </source>
</evidence>
<evidence type="ECO:0000256" key="6">
    <source>
        <dbReference type="SAM" id="Phobius"/>
    </source>
</evidence>
<feature type="transmembrane region" description="Helical" evidence="6">
    <location>
        <begin position="245"/>
        <end position="265"/>
    </location>
</feature>
<dbReference type="GO" id="GO:0005886">
    <property type="term" value="C:plasma membrane"/>
    <property type="evidence" value="ECO:0007669"/>
    <property type="project" value="TreeGrafter"/>
</dbReference>
<comment type="subcellular location">
    <subcellularLocation>
        <location evidence="1">Membrane</location>
        <topology evidence="1">Multi-pass membrane protein</topology>
    </subcellularLocation>
</comment>
<dbReference type="InterPro" id="IPR051633">
    <property type="entry name" value="AceTr"/>
</dbReference>
<comment type="similarity">
    <text evidence="2">Belongs to the acetate uptake transporter (AceTr) (TC 2.A.96) family.</text>
</comment>
<keyword evidence="4 6" id="KW-1133">Transmembrane helix</keyword>
<proteinExistence type="inferred from homology"/>
<dbReference type="KEGG" id="yli:2907813"/>
<feature type="transmembrane region" description="Helical" evidence="6">
    <location>
        <begin position="191"/>
        <end position="211"/>
    </location>
</feature>
<protein>
    <submittedName>
        <fullName evidence="8">GPR1/FUN34/yaaH family-domain-containing protein</fullName>
    </submittedName>
</protein>
<evidence type="ECO:0000256" key="1">
    <source>
        <dbReference type="ARBA" id="ARBA00004141"/>
    </source>
</evidence>
<evidence type="ECO:0000256" key="5">
    <source>
        <dbReference type="ARBA" id="ARBA00023136"/>
    </source>
</evidence>
<feature type="transmembrane region" description="Helical" evidence="6">
    <location>
        <begin position="130"/>
        <end position="149"/>
    </location>
</feature>
<keyword evidence="3 6" id="KW-0812">Transmembrane</keyword>
<dbReference type="VEuPathDB" id="FungiDB:YALI1_F21728g"/>
<dbReference type="InterPro" id="IPR000791">
    <property type="entry name" value="Gpr1/Fun34/SatP-like"/>
</dbReference>
<feature type="transmembrane region" description="Helical" evidence="6">
    <location>
        <begin position="156"/>
        <end position="179"/>
    </location>
</feature>
<name>A0A1D8NNP2_YARLL</name>
<evidence type="ECO:0000313" key="10">
    <source>
        <dbReference type="Proteomes" id="UP000256601"/>
    </source>
</evidence>
<keyword evidence="5 6" id="KW-0472">Membrane</keyword>
<dbReference type="RefSeq" id="XP_505489.1">
    <property type="nucleotide sequence ID" value="XM_505489.1"/>
</dbReference>
<dbReference type="GeneID" id="2907813"/>
<dbReference type="PANTHER" id="PTHR31123">
    <property type="entry name" value="ACCUMULATION OF DYADS PROTEIN 2-RELATED"/>
    <property type="match status" value="1"/>
</dbReference>
<evidence type="ECO:0000256" key="3">
    <source>
        <dbReference type="ARBA" id="ARBA00022692"/>
    </source>
</evidence>
<dbReference type="AlphaFoldDB" id="A0A1D8NNP2"/>
<feature type="transmembrane region" description="Helical" evidence="6">
    <location>
        <begin position="218"/>
        <end position="239"/>
    </location>
</feature>
<evidence type="ECO:0000313" key="8">
    <source>
        <dbReference type="EMBL" id="RDW24547.1"/>
    </source>
</evidence>
<gene>
    <name evidence="8" type="ORF">B0I71DRAFT_121605</name>
    <name evidence="7" type="ORF">YALI1_F21728g</name>
</gene>
<dbReference type="eggNOG" id="ENOG502QUJS">
    <property type="taxonomic scope" value="Eukaryota"/>
</dbReference>
<dbReference type="EMBL" id="CP017558">
    <property type="protein sequence ID" value="AOW07264.1"/>
    <property type="molecule type" value="Genomic_DNA"/>
</dbReference>
<accession>A0A1D8NNP2</accession>
<dbReference type="VEuPathDB" id="FungiDB:YALI0_F16225g"/>
<reference evidence="7 9" key="1">
    <citation type="journal article" date="2016" name="PLoS ONE">
        <title>Sequence Assembly of Yarrowia lipolytica Strain W29/CLIB89 Shows Transposable Element Diversity.</title>
        <authorList>
            <person name="Magnan C."/>
            <person name="Yu J."/>
            <person name="Chang I."/>
            <person name="Jahn E."/>
            <person name="Kanomata Y."/>
            <person name="Wu J."/>
            <person name="Zeller M."/>
            <person name="Oakes M."/>
            <person name="Baldi P."/>
            <person name="Sandmeyer S."/>
        </authorList>
    </citation>
    <scope>NUCLEOTIDE SEQUENCE [LARGE SCALE GENOMIC DNA]</scope>
    <source>
        <strain evidence="7">CLIB89</strain>
        <strain evidence="9">CLIB89(W29)</strain>
    </source>
</reference>
<dbReference type="EMBL" id="KZ859030">
    <property type="protein sequence ID" value="RDW24547.1"/>
    <property type="molecule type" value="Genomic_DNA"/>
</dbReference>
<dbReference type="OMA" id="SFWIAYA"/>
<evidence type="ECO:0000256" key="2">
    <source>
        <dbReference type="ARBA" id="ARBA00005587"/>
    </source>
</evidence>